<sequence length="280" mass="30253">MAWVDSHRPAIASSPPRLLAHDMLLLTPAATVKHVHQFRAFVPSIPARTMYVSQRLGLGLADFGRPSPISITRSSRLSTGRAWVEKTSSPSAAAAGSGNDAPGSLPEDEFDRRSCRVVDGGAEERGDLPGCSDVCRRYIHTTPPLAAVAERVAREGPVRVPSGVDCYGGGQEPTLVLRLRPYQHHQGVCVRGGPVSAFRWGLPGSINPHVVFVWPGLRRSPVSSTRGVHSSQREIAKASIRRYDRHSQIHPTPGLELNHTPQTSQYEALTSSPLPAHKSG</sequence>
<accession>A0A218YT73</accession>
<name>A0A218YT73_9HELO</name>
<dbReference type="Proteomes" id="UP000242519">
    <property type="component" value="Unassembled WGS sequence"/>
</dbReference>
<evidence type="ECO:0000313" key="3">
    <source>
        <dbReference type="Proteomes" id="UP000242519"/>
    </source>
</evidence>
<feature type="region of interest" description="Disordered" evidence="1">
    <location>
        <begin position="80"/>
        <end position="111"/>
    </location>
</feature>
<gene>
    <name evidence="2" type="ORF">B2J93_2208</name>
</gene>
<proteinExistence type="predicted"/>
<keyword evidence="3" id="KW-1185">Reference proteome</keyword>
<organism evidence="2 3">
    <name type="scientific">Diplocarpon coronariae</name>
    <dbReference type="NCBI Taxonomy" id="2795749"/>
    <lineage>
        <taxon>Eukaryota</taxon>
        <taxon>Fungi</taxon>
        <taxon>Dikarya</taxon>
        <taxon>Ascomycota</taxon>
        <taxon>Pezizomycotina</taxon>
        <taxon>Leotiomycetes</taxon>
        <taxon>Helotiales</taxon>
        <taxon>Drepanopezizaceae</taxon>
        <taxon>Diplocarpon</taxon>
    </lineage>
</organism>
<evidence type="ECO:0000256" key="1">
    <source>
        <dbReference type="SAM" id="MobiDB-lite"/>
    </source>
</evidence>
<feature type="compositionally biased region" description="Low complexity" evidence="1">
    <location>
        <begin position="88"/>
        <end position="104"/>
    </location>
</feature>
<dbReference type="EMBL" id="MZNU01000391">
    <property type="protein sequence ID" value="OWO98473.1"/>
    <property type="molecule type" value="Genomic_DNA"/>
</dbReference>
<reference evidence="2 3" key="1">
    <citation type="submission" date="2017-04" db="EMBL/GenBank/DDBJ databases">
        <title>Draft genome sequence of Marssonina coronaria NL1: causal agent of apple blotch.</title>
        <authorList>
            <person name="Cheng Q."/>
        </authorList>
    </citation>
    <scope>NUCLEOTIDE SEQUENCE [LARGE SCALE GENOMIC DNA]</scope>
    <source>
        <strain evidence="2 3">NL1</strain>
    </source>
</reference>
<dbReference type="AlphaFoldDB" id="A0A218YT73"/>
<feature type="compositionally biased region" description="Polar residues" evidence="1">
    <location>
        <begin position="259"/>
        <end position="273"/>
    </location>
</feature>
<protein>
    <submittedName>
        <fullName evidence="2">Leucine-rich repeat receptor-like protein kinase</fullName>
    </submittedName>
</protein>
<evidence type="ECO:0000313" key="2">
    <source>
        <dbReference type="EMBL" id="OWO98473.1"/>
    </source>
</evidence>
<dbReference type="InParanoid" id="A0A218YT73"/>
<feature type="region of interest" description="Disordered" evidence="1">
    <location>
        <begin position="248"/>
        <end position="280"/>
    </location>
</feature>
<comment type="caution">
    <text evidence="2">The sequence shown here is derived from an EMBL/GenBank/DDBJ whole genome shotgun (WGS) entry which is preliminary data.</text>
</comment>